<accession>A0ABR7J5K6</accession>
<sequence length="317" mass="36051">MSRLINTIADLKRHIIVSATFDFAKVLPFAKRVERKIILDLIGQDQYDSIVIHALVPESSAPIDQVKELLEEAVANYALFLAMPTINILITNGGTKTSTTTNSDNADWKDKRDLNRSLLKTYNEALDDAFQIMEENVTDFSEWQSSKYYTVFKDLVVQHTAQFNDHFSIQKNRQTFLALKPYMREVEDQYLKAMLGDDTLSLIKSKSEITIVNQAQEIARKAVVAFAVAKAAITGTFTFTDSSFTVASDQLPWEKQSELSKEDRNDLKKDRQLAGEEYLKSLKKLIITYPLMFPAYQDKAEKGITDKIIRKPSGLFL</sequence>
<proteinExistence type="predicted"/>
<reference evidence="1 2" key="1">
    <citation type="submission" date="2020-08" db="EMBL/GenBank/DDBJ databases">
        <title>Description of novel Flavobacterium F-380 isolate.</title>
        <authorList>
            <person name="Saticioglu I.B."/>
            <person name="Duman M."/>
            <person name="Altun S."/>
        </authorList>
    </citation>
    <scope>NUCLEOTIDE SEQUENCE [LARGE SCALE GENOMIC DNA]</scope>
    <source>
        <strain evidence="1 2">F-380</strain>
    </source>
</reference>
<dbReference type="EMBL" id="JACRUJ010000001">
    <property type="protein sequence ID" value="MBC5840752.1"/>
    <property type="molecule type" value="Genomic_DNA"/>
</dbReference>
<evidence type="ECO:0000313" key="2">
    <source>
        <dbReference type="Proteomes" id="UP000629963"/>
    </source>
</evidence>
<gene>
    <name evidence="1" type="ORF">H8R23_04985</name>
</gene>
<dbReference type="RefSeq" id="WP_187009308.1">
    <property type="nucleotide sequence ID" value="NZ_JACRUI010000001.1"/>
</dbReference>
<evidence type="ECO:0000313" key="1">
    <source>
        <dbReference type="EMBL" id="MBC5840752.1"/>
    </source>
</evidence>
<comment type="caution">
    <text evidence="1">The sequence shown here is derived from an EMBL/GenBank/DDBJ whole genome shotgun (WGS) entry which is preliminary data.</text>
</comment>
<keyword evidence="2" id="KW-1185">Reference proteome</keyword>
<organism evidence="1 2">
    <name type="scientific">Flavobacterium kayseriense</name>
    <dbReference type="NCBI Taxonomy" id="2764714"/>
    <lineage>
        <taxon>Bacteria</taxon>
        <taxon>Pseudomonadati</taxon>
        <taxon>Bacteroidota</taxon>
        <taxon>Flavobacteriia</taxon>
        <taxon>Flavobacteriales</taxon>
        <taxon>Flavobacteriaceae</taxon>
        <taxon>Flavobacterium</taxon>
    </lineage>
</organism>
<protein>
    <submittedName>
        <fullName evidence="1">Uncharacterized protein</fullName>
    </submittedName>
</protein>
<dbReference type="Proteomes" id="UP000629963">
    <property type="component" value="Unassembled WGS sequence"/>
</dbReference>
<dbReference type="InterPro" id="IPR046558">
    <property type="entry name" value="DUF6712"/>
</dbReference>
<name>A0ABR7J5K6_9FLAO</name>
<dbReference type="Pfam" id="PF20459">
    <property type="entry name" value="DUF6712"/>
    <property type="match status" value="2"/>
</dbReference>